<evidence type="ECO:0000313" key="6">
    <source>
        <dbReference type="EMBL" id="KFI57669.1"/>
    </source>
</evidence>
<dbReference type="InterPro" id="IPR036388">
    <property type="entry name" value="WH-like_DNA-bd_sf"/>
</dbReference>
<dbReference type="Proteomes" id="UP000029074">
    <property type="component" value="Unassembled WGS sequence"/>
</dbReference>
<dbReference type="OrthoDB" id="8635520at2"/>
<evidence type="ECO:0000256" key="2">
    <source>
        <dbReference type="ARBA" id="ARBA00023125"/>
    </source>
</evidence>
<dbReference type="SMART" id="SM00347">
    <property type="entry name" value="HTH_MARR"/>
    <property type="match status" value="1"/>
</dbReference>
<dbReference type="PANTHER" id="PTHR42756">
    <property type="entry name" value="TRANSCRIPTIONAL REGULATOR, MARR"/>
    <property type="match status" value="1"/>
</dbReference>
<name>A0A087AFW9_9BIFI</name>
<feature type="domain" description="HTH marR-type" evidence="5">
    <location>
        <begin position="1"/>
        <end position="140"/>
    </location>
</feature>
<dbReference type="InterPro" id="IPR000835">
    <property type="entry name" value="HTH_MarR-typ"/>
</dbReference>
<feature type="region of interest" description="Disordered" evidence="4">
    <location>
        <begin position="143"/>
        <end position="196"/>
    </location>
</feature>
<protein>
    <submittedName>
        <fullName evidence="6">Regulatory protein, MarR</fullName>
    </submittedName>
</protein>
<keyword evidence="3" id="KW-0804">Transcription</keyword>
<dbReference type="Pfam" id="PF12802">
    <property type="entry name" value="MarR_2"/>
    <property type="match status" value="1"/>
</dbReference>
<comment type="caution">
    <text evidence="6">The sequence shown here is derived from an EMBL/GenBank/DDBJ whole genome shotgun (WGS) entry which is preliminary data.</text>
</comment>
<dbReference type="PANTHER" id="PTHR42756:SF1">
    <property type="entry name" value="TRANSCRIPTIONAL REPRESSOR OF EMRAB OPERON"/>
    <property type="match status" value="1"/>
</dbReference>
<dbReference type="PRINTS" id="PR00598">
    <property type="entry name" value="HTHMARR"/>
</dbReference>
<evidence type="ECO:0000259" key="5">
    <source>
        <dbReference type="PROSITE" id="PS50995"/>
    </source>
</evidence>
<dbReference type="SUPFAM" id="SSF46785">
    <property type="entry name" value="Winged helix' DNA-binding domain"/>
    <property type="match status" value="1"/>
</dbReference>
<keyword evidence="1" id="KW-0805">Transcription regulation</keyword>
<dbReference type="AlphaFoldDB" id="A0A087AFW9"/>
<dbReference type="InterPro" id="IPR036390">
    <property type="entry name" value="WH_DNA-bd_sf"/>
</dbReference>
<dbReference type="Gene3D" id="1.10.10.10">
    <property type="entry name" value="Winged helix-like DNA-binding domain superfamily/Winged helix DNA-binding domain"/>
    <property type="match status" value="1"/>
</dbReference>
<evidence type="ECO:0000256" key="3">
    <source>
        <dbReference type="ARBA" id="ARBA00023163"/>
    </source>
</evidence>
<organism evidence="6 7">
    <name type="scientific">Bifidobacterium gallicum DSM 20093 = LMG 11596</name>
    <dbReference type="NCBI Taxonomy" id="561180"/>
    <lineage>
        <taxon>Bacteria</taxon>
        <taxon>Bacillati</taxon>
        <taxon>Actinomycetota</taxon>
        <taxon>Actinomycetes</taxon>
        <taxon>Bifidobacteriales</taxon>
        <taxon>Bifidobacteriaceae</taxon>
        <taxon>Bifidobacterium</taxon>
    </lineage>
</organism>
<dbReference type="PROSITE" id="PS50995">
    <property type="entry name" value="HTH_MARR_2"/>
    <property type="match status" value="1"/>
</dbReference>
<gene>
    <name evidence="6" type="ORF">BGLCM_1358</name>
</gene>
<evidence type="ECO:0000313" key="7">
    <source>
        <dbReference type="Proteomes" id="UP000029074"/>
    </source>
</evidence>
<dbReference type="GO" id="GO:0003700">
    <property type="term" value="F:DNA-binding transcription factor activity"/>
    <property type="evidence" value="ECO:0007669"/>
    <property type="project" value="InterPro"/>
</dbReference>
<feature type="compositionally biased region" description="Polar residues" evidence="4">
    <location>
        <begin position="143"/>
        <end position="158"/>
    </location>
</feature>
<proteinExistence type="predicted"/>
<accession>A0A087AFW9</accession>
<evidence type="ECO:0000256" key="1">
    <source>
        <dbReference type="ARBA" id="ARBA00023015"/>
    </source>
</evidence>
<sequence length="196" mass="22365">MCDTWHLGMDIRSLHNLIVRTLNAMMPDEVQRLSAPNIQLIIYLLHNQDHDVYQHELDRVFSITRSTDSRVLTLMEKKGFIERRSVEHDARLRKIVLTDKARAIGEQLEDNAARMEQVMLQGFNPADRKRIHDDLQRMKDNLTNSNLLRDGTSSRPACTTQSSPGPPPPDSSTRPNTLDKLSNVQSTPDSQKGIRS</sequence>
<reference evidence="6 7" key="1">
    <citation type="submission" date="2014-03" db="EMBL/GenBank/DDBJ databases">
        <title>Genomics of Bifidobacteria.</title>
        <authorList>
            <person name="Ventura M."/>
            <person name="Milani C."/>
            <person name="Lugli G.A."/>
        </authorList>
    </citation>
    <scope>NUCLEOTIDE SEQUENCE [LARGE SCALE GENOMIC DNA]</scope>
    <source>
        <strain evidence="6 7">LMG 11596</strain>
    </source>
</reference>
<evidence type="ECO:0000256" key="4">
    <source>
        <dbReference type="SAM" id="MobiDB-lite"/>
    </source>
</evidence>
<feature type="compositionally biased region" description="Polar residues" evidence="4">
    <location>
        <begin position="179"/>
        <end position="190"/>
    </location>
</feature>
<dbReference type="RefSeq" id="WP_052295088.1">
    <property type="nucleotide sequence ID" value="NZ_ABXB03000002.1"/>
</dbReference>
<keyword evidence="7" id="KW-1185">Reference proteome</keyword>
<keyword evidence="2" id="KW-0238">DNA-binding</keyword>
<dbReference type="EMBL" id="JGYW01000009">
    <property type="protein sequence ID" value="KFI57669.1"/>
    <property type="molecule type" value="Genomic_DNA"/>
</dbReference>
<dbReference type="GO" id="GO:0003677">
    <property type="term" value="F:DNA binding"/>
    <property type="evidence" value="ECO:0007669"/>
    <property type="project" value="UniProtKB-KW"/>
</dbReference>